<protein>
    <submittedName>
        <fullName evidence="1">Uncharacterized protein</fullName>
    </submittedName>
</protein>
<reference evidence="1" key="1">
    <citation type="submission" date="2014-09" db="EMBL/GenBank/DDBJ databases">
        <authorList>
            <person name="Magalhaes I.L.F."/>
            <person name="Oliveira U."/>
            <person name="Santos F.R."/>
            <person name="Vidigal T.H.D.A."/>
            <person name="Brescovit A.D."/>
            <person name="Santos A.J."/>
        </authorList>
    </citation>
    <scope>NUCLEOTIDE SEQUENCE</scope>
    <source>
        <tissue evidence="1">Shoot tissue taken approximately 20 cm above the soil surface</tissue>
    </source>
</reference>
<organism evidence="1">
    <name type="scientific">Arundo donax</name>
    <name type="common">Giant reed</name>
    <name type="synonym">Donax arundinaceus</name>
    <dbReference type="NCBI Taxonomy" id="35708"/>
    <lineage>
        <taxon>Eukaryota</taxon>
        <taxon>Viridiplantae</taxon>
        <taxon>Streptophyta</taxon>
        <taxon>Embryophyta</taxon>
        <taxon>Tracheophyta</taxon>
        <taxon>Spermatophyta</taxon>
        <taxon>Magnoliopsida</taxon>
        <taxon>Liliopsida</taxon>
        <taxon>Poales</taxon>
        <taxon>Poaceae</taxon>
        <taxon>PACMAD clade</taxon>
        <taxon>Arundinoideae</taxon>
        <taxon>Arundineae</taxon>
        <taxon>Arundo</taxon>
    </lineage>
</organism>
<name>A0A0A9HV25_ARUDO</name>
<dbReference type="AlphaFoldDB" id="A0A0A9HV25"/>
<reference evidence="1" key="2">
    <citation type="journal article" date="2015" name="Data Brief">
        <title>Shoot transcriptome of the giant reed, Arundo donax.</title>
        <authorList>
            <person name="Barrero R.A."/>
            <person name="Guerrero F.D."/>
            <person name="Moolhuijzen P."/>
            <person name="Goolsby J.A."/>
            <person name="Tidwell J."/>
            <person name="Bellgard S.E."/>
            <person name="Bellgard M.I."/>
        </authorList>
    </citation>
    <scope>NUCLEOTIDE SEQUENCE</scope>
    <source>
        <tissue evidence="1">Shoot tissue taken approximately 20 cm above the soil surface</tissue>
    </source>
</reference>
<accession>A0A0A9HV25</accession>
<dbReference type="EMBL" id="GBRH01161138">
    <property type="protein sequence ID" value="JAE36758.1"/>
    <property type="molecule type" value="Transcribed_RNA"/>
</dbReference>
<sequence>MAHRGDKGTPDLHNLLGKRPAYLYCFYRHVPLCFRSRFTFRAVGGFSLYSSIIQV</sequence>
<evidence type="ECO:0000313" key="1">
    <source>
        <dbReference type="EMBL" id="JAE36758.1"/>
    </source>
</evidence>
<proteinExistence type="predicted"/>